<dbReference type="STRING" id="1109443.G4TA70"/>
<protein>
    <submittedName>
        <fullName evidence="1">Uncharacterized protein</fullName>
    </submittedName>
</protein>
<dbReference type="eggNOG" id="KOG2793">
    <property type="taxonomic scope" value="Eukaryota"/>
</dbReference>
<sequence length="414" mass="46302">MFWWLSFIRPPLSDAHGGQSVDVIIQITNDLRTELYPEPIDLYAVWTSLSFETATDPAKITTWRPEYPHKLVSLPCPRVSSPLSTWLLGLFACPIGTPPVPSRMSVNLTDSQAMRQIIPVYSAPISVYASTTPKAPGRKRGPSASTRKLDEIQRVFKLPPWFSGGPERIMRFTEKTSFDLDKKLWDSGLATALFFSRLRDQTHVYPAPFKDTIQDIVDMLWTRRKECNVLELGTGTGIVSIALSLLLSQKSSENEDDSGATAHSDPLPILRIHATDLPSALPLIGRNIDGNCHLREESEQDSPLVVIPTAGVLDWEDETLPEDVVSNPPDLILMSDVTYNTSSFPALLKTLNNLLDLSPHARIMLAYKERHDSERVVWPMFEEQVGLQIHKVDNVPGAGGAPVEIWLGRRHRKQ</sequence>
<name>G4TA70_SERID</name>
<evidence type="ECO:0000313" key="2">
    <source>
        <dbReference type="Proteomes" id="UP000007148"/>
    </source>
</evidence>
<dbReference type="InterPro" id="IPR029063">
    <property type="entry name" value="SAM-dependent_MTases_sf"/>
</dbReference>
<dbReference type="PANTHER" id="PTHR14614">
    <property type="entry name" value="HEPATOCELLULAR CARCINOMA-ASSOCIATED ANTIGEN"/>
    <property type="match status" value="1"/>
</dbReference>
<evidence type="ECO:0000313" key="1">
    <source>
        <dbReference type="EMBL" id="CCA68235.1"/>
    </source>
</evidence>
<dbReference type="PANTHER" id="PTHR14614:SF162">
    <property type="entry name" value="EXPRESSED PROTEIN"/>
    <property type="match status" value="1"/>
</dbReference>
<organism evidence="1 2">
    <name type="scientific">Serendipita indica (strain DSM 11827)</name>
    <name type="common">Root endophyte fungus</name>
    <name type="synonym">Piriformospora indica</name>
    <dbReference type="NCBI Taxonomy" id="1109443"/>
    <lineage>
        <taxon>Eukaryota</taxon>
        <taxon>Fungi</taxon>
        <taxon>Dikarya</taxon>
        <taxon>Basidiomycota</taxon>
        <taxon>Agaricomycotina</taxon>
        <taxon>Agaricomycetes</taxon>
        <taxon>Sebacinales</taxon>
        <taxon>Serendipitaceae</taxon>
        <taxon>Serendipita</taxon>
    </lineage>
</organism>
<dbReference type="GO" id="GO:0008757">
    <property type="term" value="F:S-adenosylmethionine-dependent methyltransferase activity"/>
    <property type="evidence" value="ECO:0007669"/>
    <property type="project" value="UniProtKB-ARBA"/>
</dbReference>
<dbReference type="Proteomes" id="UP000007148">
    <property type="component" value="Unassembled WGS sequence"/>
</dbReference>
<dbReference type="AlphaFoldDB" id="G4TA70"/>
<dbReference type="OrthoDB" id="413520at2759"/>
<dbReference type="Gene3D" id="3.40.50.150">
    <property type="entry name" value="Vaccinia Virus protein VP39"/>
    <property type="match status" value="1"/>
</dbReference>
<dbReference type="OMA" id="MFYYISF"/>
<dbReference type="InterPro" id="IPR019410">
    <property type="entry name" value="Methyltransf_16"/>
</dbReference>
<dbReference type="GO" id="GO:0005737">
    <property type="term" value="C:cytoplasm"/>
    <property type="evidence" value="ECO:0007669"/>
    <property type="project" value="TreeGrafter"/>
</dbReference>
<dbReference type="InParanoid" id="G4TA70"/>
<gene>
    <name evidence="1" type="ORF">PIIN_02101</name>
</gene>
<dbReference type="SUPFAM" id="SSF53335">
    <property type="entry name" value="S-adenosyl-L-methionine-dependent methyltransferases"/>
    <property type="match status" value="1"/>
</dbReference>
<dbReference type="GO" id="GO:0005634">
    <property type="term" value="C:nucleus"/>
    <property type="evidence" value="ECO:0007669"/>
    <property type="project" value="TreeGrafter"/>
</dbReference>
<keyword evidence="2" id="KW-1185">Reference proteome</keyword>
<accession>G4TA70</accession>
<comment type="caution">
    <text evidence="1">The sequence shown here is derived from an EMBL/GenBank/DDBJ whole genome shotgun (WGS) entry which is preliminary data.</text>
</comment>
<dbReference type="Pfam" id="PF10294">
    <property type="entry name" value="Methyltransf_16"/>
    <property type="match status" value="1"/>
</dbReference>
<dbReference type="EMBL" id="CAFZ01000028">
    <property type="protein sequence ID" value="CCA68235.1"/>
    <property type="molecule type" value="Genomic_DNA"/>
</dbReference>
<proteinExistence type="predicted"/>
<dbReference type="HOGENOM" id="CLU_052836_0_0_1"/>
<reference evidence="1 2" key="1">
    <citation type="journal article" date="2011" name="PLoS Pathog.">
        <title>Endophytic Life Strategies Decoded by Genome and Transcriptome Analyses of the Mutualistic Root Symbiont Piriformospora indica.</title>
        <authorList>
            <person name="Zuccaro A."/>
            <person name="Lahrmann U."/>
            <person name="Guldener U."/>
            <person name="Langen G."/>
            <person name="Pfiffi S."/>
            <person name="Biedenkopf D."/>
            <person name="Wong P."/>
            <person name="Samans B."/>
            <person name="Grimm C."/>
            <person name="Basiewicz M."/>
            <person name="Murat C."/>
            <person name="Martin F."/>
            <person name="Kogel K.H."/>
        </authorList>
    </citation>
    <scope>NUCLEOTIDE SEQUENCE [LARGE SCALE GENOMIC DNA]</scope>
    <source>
        <strain evidence="1 2">DSM 11827</strain>
    </source>
</reference>